<accession>A0A0A9EK98</accession>
<reference evidence="1" key="1">
    <citation type="submission" date="2014-09" db="EMBL/GenBank/DDBJ databases">
        <authorList>
            <person name="Magalhaes I.L.F."/>
            <person name="Oliveira U."/>
            <person name="Santos F.R."/>
            <person name="Vidigal T.H.D.A."/>
            <person name="Brescovit A.D."/>
            <person name="Santos A.J."/>
        </authorList>
    </citation>
    <scope>NUCLEOTIDE SEQUENCE</scope>
    <source>
        <tissue evidence="1">Shoot tissue taken approximately 20 cm above the soil surface</tissue>
    </source>
</reference>
<name>A0A0A9EK98_ARUDO</name>
<organism evidence="1">
    <name type="scientific">Arundo donax</name>
    <name type="common">Giant reed</name>
    <name type="synonym">Donax arundinaceus</name>
    <dbReference type="NCBI Taxonomy" id="35708"/>
    <lineage>
        <taxon>Eukaryota</taxon>
        <taxon>Viridiplantae</taxon>
        <taxon>Streptophyta</taxon>
        <taxon>Embryophyta</taxon>
        <taxon>Tracheophyta</taxon>
        <taxon>Spermatophyta</taxon>
        <taxon>Magnoliopsida</taxon>
        <taxon>Liliopsida</taxon>
        <taxon>Poales</taxon>
        <taxon>Poaceae</taxon>
        <taxon>PACMAD clade</taxon>
        <taxon>Arundinoideae</taxon>
        <taxon>Arundineae</taxon>
        <taxon>Arundo</taxon>
    </lineage>
</organism>
<evidence type="ECO:0000313" key="1">
    <source>
        <dbReference type="EMBL" id="JAD98290.1"/>
    </source>
</evidence>
<dbReference type="AlphaFoldDB" id="A0A0A9EK98"/>
<protein>
    <submittedName>
        <fullName evidence="1">Uncharacterized protein</fullName>
    </submittedName>
</protein>
<reference evidence="1" key="2">
    <citation type="journal article" date="2015" name="Data Brief">
        <title>Shoot transcriptome of the giant reed, Arundo donax.</title>
        <authorList>
            <person name="Barrero R.A."/>
            <person name="Guerrero F.D."/>
            <person name="Moolhuijzen P."/>
            <person name="Goolsby J.A."/>
            <person name="Tidwell J."/>
            <person name="Bellgard S.E."/>
            <person name="Bellgard M.I."/>
        </authorList>
    </citation>
    <scope>NUCLEOTIDE SEQUENCE</scope>
    <source>
        <tissue evidence="1">Shoot tissue taken approximately 20 cm above the soil surface</tissue>
    </source>
</reference>
<sequence>MALVASVFVLLADDLCSNGLYISCH</sequence>
<proteinExistence type="predicted"/>
<dbReference type="EMBL" id="GBRH01199605">
    <property type="protein sequence ID" value="JAD98290.1"/>
    <property type="molecule type" value="Transcribed_RNA"/>
</dbReference>